<accession>A0A6H5H1P3</accession>
<reference evidence="2 3" key="1">
    <citation type="submission" date="2020-02" db="EMBL/GenBank/DDBJ databases">
        <authorList>
            <person name="Ferguson B K."/>
        </authorList>
    </citation>
    <scope>NUCLEOTIDE SEQUENCE [LARGE SCALE GENOMIC DNA]</scope>
</reference>
<protein>
    <submittedName>
        <fullName evidence="2">Uncharacterized protein</fullName>
    </submittedName>
</protein>
<keyword evidence="3" id="KW-1185">Reference proteome</keyword>
<evidence type="ECO:0000313" key="3">
    <source>
        <dbReference type="Proteomes" id="UP000479000"/>
    </source>
</evidence>
<gene>
    <name evidence="2" type="ORF">NTEN_LOCUS14757</name>
</gene>
<feature type="region of interest" description="Disordered" evidence="1">
    <location>
        <begin position="1"/>
        <end position="20"/>
    </location>
</feature>
<evidence type="ECO:0000313" key="2">
    <source>
        <dbReference type="EMBL" id="CAB0009627.1"/>
    </source>
</evidence>
<proteinExistence type="predicted"/>
<name>A0A6H5H1P3_9HEMI</name>
<sequence length="130" mass="14565">MAVRPKALSRPMPRAPHQIHNPTIPPYSSIIEVVSLTRCVVVFSHKDSNAGAVDRRRAVSRCQNMKVRDYGTSAERSSSLLQHQEHRERIFVFEGFPSPDDAAIFLKPTELYGNSRPHRFSGNTSSSCTS</sequence>
<evidence type="ECO:0000256" key="1">
    <source>
        <dbReference type="SAM" id="MobiDB-lite"/>
    </source>
</evidence>
<dbReference type="Proteomes" id="UP000479000">
    <property type="component" value="Unassembled WGS sequence"/>
</dbReference>
<organism evidence="2 3">
    <name type="scientific">Nesidiocoris tenuis</name>
    <dbReference type="NCBI Taxonomy" id="355587"/>
    <lineage>
        <taxon>Eukaryota</taxon>
        <taxon>Metazoa</taxon>
        <taxon>Ecdysozoa</taxon>
        <taxon>Arthropoda</taxon>
        <taxon>Hexapoda</taxon>
        <taxon>Insecta</taxon>
        <taxon>Pterygota</taxon>
        <taxon>Neoptera</taxon>
        <taxon>Paraneoptera</taxon>
        <taxon>Hemiptera</taxon>
        <taxon>Heteroptera</taxon>
        <taxon>Panheteroptera</taxon>
        <taxon>Cimicomorpha</taxon>
        <taxon>Miridae</taxon>
        <taxon>Dicyphina</taxon>
        <taxon>Nesidiocoris</taxon>
    </lineage>
</organism>
<dbReference type="AlphaFoldDB" id="A0A6H5H1P3"/>
<feature type="non-terminal residue" evidence="2">
    <location>
        <position position="130"/>
    </location>
</feature>
<dbReference type="EMBL" id="CADCXU010021855">
    <property type="protein sequence ID" value="CAB0009627.1"/>
    <property type="molecule type" value="Genomic_DNA"/>
</dbReference>